<proteinExistence type="predicted"/>
<dbReference type="AlphaFoldDB" id="W5SXS7"/>
<protein>
    <recommendedName>
        <fullName evidence="2">Variable large protein</fullName>
    </recommendedName>
</protein>
<evidence type="ECO:0000313" key="1">
    <source>
        <dbReference type="EMBL" id="AHH11964.1"/>
    </source>
</evidence>
<dbReference type="EMBL" id="CP005805">
    <property type="protein sequence ID" value="AHH11964.1"/>
    <property type="molecule type" value="Genomic_DNA"/>
</dbReference>
<dbReference type="SUPFAM" id="SSF74748">
    <property type="entry name" value="Variable surface antigen VlsE"/>
    <property type="match status" value="1"/>
</dbReference>
<gene>
    <name evidence="1" type="ORF">BCO_0125201</name>
</gene>
<sequence>NADLAAAVALKAMTQTGTFSVDNTNETPAVKEQQ</sequence>
<name>W5SXS7_9SPIR</name>
<feature type="non-terminal residue" evidence="1">
    <location>
        <position position="1"/>
    </location>
</feature>
<keyword evidence="1" id="KW-0614">Plasmid</keyword>
<reference evidence="1" key="1">
    <citation type="submission" date="2013-04" db="EMBL/GenBank/DDBJ databases">
        <title>Comparative Genomics of Relapsing Fever Spirochetes.</title>
        <authorList>
            <person name="Schwan T.G."/>
            <person name="Raffel S.J."/>
            <person name="Porcella S.F."/>
            <person name="Martens C.A."/>
            <person name="Bruno D.P."/>
            <person name="Ricklefs S.M."/>
            <person name="Barbian K.B."/>
        </authorList>
    </citation>
    <scope>NUCLEOTIDE SEQUENCE</scope>
    <source>
        <strain evidence="1">Co53</strain>
        <plasmid evidence="1">unnamed</plasmid>
    </source>
</reference>
<geneLocation type="plasmid" evidence="1">
    <name>unnamed</name>
</geneLocation>
<accession>W5SXS7</accession>
<dbReference type="HOGENOM" id="CLU_3369690_0_0_12"/>
<evidence type="ECO:0008006" key="2">
    <source>
        <dbReference type="Google" id="ProtNLM"/>
    </source>
</evidence>
<organism evidence="1">
    <name type="scientific">Borrelia coriaceae ATCC 43381</name>
    <dbReference type="NCBI Taxonomy" id="1408429"/>
    <lineage>
        <taxon>Bacteria</taxon>
        <taxon>Pseudomonadati</taxon>
        <taxon>Spirochaetota</taxon>
        <taxon>Spirochaetia</taxon>
        <taxon>Spirochaetales</taxon>
        <taxon>Borreliaceae</taxon>
        <taxon>Borrelia</taxon>
    </lineage>
</organism>